<dbReference type="InterPro" id="IPR020846">
    <property type="entry name" value="MFS_dom"/>
</dbReference>
<dbReference type="SUPFAM" id="SSF103473">
    <property type="entry name" value="MFS general substrate transporter"/>
    <property type="match status" value="1"/>
</dbReference>
<evidence type="ECO:0000313" key="9">
    <source>
        <dbReference type="EMBL" id="MBA4505674.1"/>
    </source>
</evidence>
<dbReference type="Pfam" id="PF00083">
    <property type="entry name" value="Sugar_tr"/>
    <property type="match status" value="1"/>
</dbReference>
<evidence type="ECO:0000313" key="10">
    <source>
        <dbReference type="Proteomes" id="UP000580709"/>
    </source>
</evidence>
<feature type="transmembrane region" description="Helical" evidence="7">
    <location>
        <begin position="159"/>
        <end position="179"/>
    </location>
</feature>
<dbReference type="PANTHER" id="PTHR43045">
    <property type="entry name" value="SHIKIMATE TRANSPORTER"/>
    <property type="match status" value="1"/>
</dbReference>
<dbReference type="GO" id="GO:0022857">
    <property type="term" value="F:transmembrane transporter activity"/>
    <property type="evidence" value="ECO:0007669"/>
    <property type="project" value="InterPro"/>
</dbReference>
<keyword evidence="2" id="KW-0813">Transport</keyword>
<evidence type="ECO:0000256" key="6">
    <source>
        <dbReference type="ARBA" id="ARBA00023136"/>
    </source>
</evidence>
<dbReference type="PANTHER" id="PTHR43045:SF2">
    <property type="entry name" value="INNER MEMBRANE METABOLITE TRANSPORT PROTEIN YHJE"/>
    <property type="match status" value="1"/>
</dbReference>
<evidence type="ECO:0000256" key="5">
    <source>
        <dbReference type="ARBA" id="ARBA00022989"/>
    </source>
</evidence>
<organism evidence="9 10">
    <name type="scientific">Corynebacterium sanguinis</name>
    <dbReference type="NCBI Taxonomy" id="2594913"/>
    <lineage>
        <taxon>Bacteria</taxon>
        <taxon>Bacillati</taxon>
        <taxon>Actinomycetota</taxon>
        <taxon>Actinomycetes</taxon>
        <taxon>Mycobacteriales</taxon>
        <taxon>Corynebacteriaceae</taxon>
        <taxon>Corynebacterium</taxon>
    </lineage>
</organism>
<dbReference type="AlphaFoldDB" id="A0A838WV92"/>
<dbReference type="GO" id="GO:0005886">
    <property type="term" value="C:plasma membrane"/>
    <property type="evidence" value="ECO:0007669"/>
    <property type="project" value="UniProtKB-SubCell"/>
</dbReference>
<sequence length="181" mass="19390">MPQQASAAERAKVRLASTIGTTIEFYDFYAYATAAVAVFPFLFFPKAESDTVALLQSFATFGLAFIARPLGSIVFGHFGDRVGRKATLVFALLTMGIATFIIGLLPTYAQVGIWAPALLALMRFCQGLGLGGEWSGAALLSTETAAKGRRAWAAMWPQLGAPFGFLLANGFFLVLVTWLGH</sequence>
<evidence type="ECO:0000256" key="7">
    <source>
        <dbReference type="SAM" id="Phobius"/>
    </source>
</evidence>
<dbReference type="Proteomes" id="UP000580709">
    <property type="component" value="Unassembled WGS sequence"/>
</dbReference>
<dbReference type="InterPro" id="IPR005828">
    <property type="entry name" value="MFS_sugar_transport-like"/>
</dbReference>
<reference evidence="9 10" key="1">
    <citation type="submission" date="2020-07" db="EMBL/GenBank/DDBJ databases">
        <authorList>
            <person name="Khare M."/>
        </authorList>
    </citation>
    <scope>NUCLEOTIDE SEQUENCE [LARGE SCALE GENOMIC DNA]</scope>
    <source>
        <strain evidence="9 10">P8776</strain>
    </source>
</reference>
<keyword evidence="3" id="KW-1003">Cell membrane</keyword>
<accession>A0A838WV92</accession>
<keyword evidence="4 7" id="KW-0812">Transmembrane</keyword>
<feature type="transmembrane region" description="Helical" evidence="7">
    <location>
        <begin position="28"/>
        <end position="47"/>
    </location>
</feature>
<proteinExistence type="predicted"/>
<dbReference type="Gene3D" id="1.20.1250.20">
    <property type="entry name" value="MFS general substrate transporter like domains"/>
    <property type="match status" value="1"/>
</dbReference>
<dbReference type="PROSITE" id="PS50850">
    <property type="entry name" value="MFS"/>
    <property type="match status" value="1"/>
</dbReference>
<keyword evidence="6 7" id="KW-0472">Membrane</keyword>
<dbReference type="InterPro" id="IPR036259">
    <property type="entry name" value="MFS_trans_sf"/>
</dbReference>
<evidence type="ECO:0000256" key="4">
    <source>
        <dbReference type="ARBA" id="ARBA00022692"/>
    </source>
</evidence>
<feature type="domain" description="Major facilitator superfamily (MFS) profile" evidence="8">
    <location>
        <begin position="13"/>
        <end position="181"/>
    </location>
</feature>
<name>A0A838WV92_9CORY</name>
<protein>
    <submittedName>
        <fullName evidence="9">MFS transporter</fullName>
    </submittedName>
</protein>
<comment type="caution">
    <text evidence="9">The sequence shown here is derived from an EMBL/GenBank/DDBJ whole genome shotgun (WGS) entry which is preliminary data.</text>
</comment>
<evidence type="ECO:0000256" key="2">
    <source>
        <dbReference type="ARBA" id="ARBA00022448"/>
    </source>
</evidence>
<dbReference type="RefSeq" id="WP_181729983.1">
    <property type="nucleotide sequence ID" value="NZ_JACEOR010000436.1"/>
</dbReference>
<keyword evidence="5 7" id="KW-1133">Transmembrane helix</keyword>
<evidence type="ECO:0000256" key="1">
    <source>
        <dbReference type="ARBA" id="ARBA00004651"/>
    </source>
</evidence>
<keyword evidence="10" id="KW-1185">Reference proteome</keyword>
<evidence type="ECO:0000259" key="8">
    <source>
        <dbReference type="PROSITE" id="PS50850"/>
    </source>
</evidence>
<comment type="subcellular location">
    <subcellularLocation>
        <location evidence="1">Cell membrane</location>
        <topology evidence="1">Multi-pass membrane protein</topology>
    </subcellularLocation>
</comment>
<feature type="non-terminal residue" evidence="9">
    <location>
        <position position="181"/>
    </location>
</feature>
<evidence type="ECO:0000256" key="3">
    <source>
        <dbReference type="ARBA" id="ARBA00022475"/>
    </source>
</evidence>
<gene>
    <name evidence="9" type="ORF">H0H28_10170</name>
</gene>
<dbReference type="EMBL" id="JACEOR010000436">
    <property type="protein sequence ID" value="MBA4505674.1"/>
    <property type="molecule type" value="Genomic_DNA"/>
</dbReference>
<feature type="transmembrane region" description="Helical" evidence="7">
    <location>
        <begin position="88"/>
        <end position="109"/>
    </location>
</feature>
<feature type="transmembrane region" description="Helical" evidence="7">
    <location>
        <begin position="53"/>
        <end position="76"/>
    </location>
</feature>